<dbReference type="GO" id="GO:0008818">
    <property type="term" value="F:cobalamin 5'-phosphate synthase activity"/>
    <property type="evidence" value="ECO:0007669"/>
    <property type="project" value="UniProtKB-UniRule"/>
</dbReference>
<evidence type="ECO:0000256" key="9">
    <source>
        <dbReference type="ARBA" id="ARBA00022679"/>
    </source>
</evidence>
<feature type="transmembrane region" description="Helical" evidence="19">
    <location>
        <begin position="176"/>
        <end position="203"/>
    </location>
</feature>
<evidence type="ECO:0000256" key="18">
    <source>
        <dbReference type="ARBA" id="ARBA00049504"/>
    </source>
</evidence>
<feature type="transmembrane region" description="Helical" evidence="19">
    <location>
        <begin position="60"/>
        <end position="79"/>
    </location>
</feature>
<evidence type="ECO:0000256" key="8">
    <source>
        <dbReference type="ARBA" id="ARBA00022573"/>
    </source>
</evidence>
<feature type="transmembrane region" description="Helical" evidence="19">
    <location>
        <begin position="215"/>
        <end position="237"/>
    </location>
</feature>
<dbReference type="InterPro" id="IPR003805">
    <property type="entry name" value="CobS"/>
</dbReference>
<dbReference type="FunCoup" id="F8ABZ9">
    <property type="interactions" value="174"/>
</dbReference>
<keyword evidence="13 19" id="KW-0472">Membrane</keyword>
<gene>
    <name evidence="19" type="primary">cobS</name>
    <name evidence="20" type="ordered locus">Thein_1842</name>
</gene>
<keyword evidence="10 19" id="KW-0812">Transmembrane</keyword>
<organism evidence="20 21">
    <name type="scientific">Thermodesulfatator indicus (strain DSM 15286 / JCM 11887 / CIR29812)</name>
    <dbReference type="NCBI Taxonomy" id="667014"/>
    <lineage>
        <taxon>Bacteria</taxon>
        <taxon>Pseudomonadati</taxon>
        <taxon>Thermodesulfobacteriota</taxon>
        <taxon>Thermodesulfobacteria</taxon>
        <taxon>Thermodesulfobacteriales</taxon>
        <taxon>Thermodesulfatatoraceae</taxon>
        <taxon>Thermodesulfatator</taxon>
    </lineage>
</organism>
<reference evidence="20 21" key="2">
    <citation type="journal article" date="2012" name="Stand. Genomic Sci.">
        <title>Complete genome sequence of the thermophilic sulfate-reducing ocean bacterium Thermodesulfatator indicus type strain (CIR29812(T)).</title>
        <authorList>
            <person name="Anderson I."/>
            <person name="Saunders E."/>
            <person name="Lapidus A."/>
            <person name="Nolan M."/>
            <person name="Lucas S."/>
            <person name="Tice H."/>
            <person name="Del Rio T.G."/>
            <person name="Cheng J.F."/>
            <person name="Han C."/>
            <person name="Tapia R."/>
            <person name="Goodwin L.A."/>
            <person name="Pitluck S."/>
            <person name="Liolios K."/>
            <person name="Mavromatis K."/>
            <person name="Pagani I."/>
            <person name="Ivanova N."/>
            <person name="Mikhailova N."/>
            <person name="Pati A."/>
            <person name="Chen A."/>
            <person name="Palaniappan K."/>
            <person name="Land M."/>
            <person name="Hauser L."/>
            <person name="Jeffries C.D."/>
            <person name="Chang Y.J."/>
            <person name="Brambilla E.M."/>
            <person name="Rohde M."/>
            <person name="Spring S."/>
            <person name="Goker M."/>
            <person name="Detter J.C."/>
            <person name="Woyke T."/>
            <person name="Bristow J."/>
            <person name="Eisen J.A."/>
            <person name="Markowitz V."/>
            <person name="Hugenholtz P."/>
            <person name="Kyrpides N.C."/>
            <person name="Klenk H.P."/>
        </authorList>
    </citation>
    <scope>NUCLEOTIDE SEQUENCE [LARGE SCALE GENOMIC DNA]</scope>
    <source>
        <strain evidence="21">DSM 15286 / JCM 11887 / CIR29812</strain>
    </source>
</reference>
<evidence type="ECO:0000313" key="20">
    <source>
        <dbReference type="EMBL" id="AEH45697.1"/>
    </source>
</evidence>
<keyword evidence="7 19" id="KW-1003">Cell membrane</keyword>
<dbReference type="KEGG" id="tid:Thein_1842"/>
<dbReference type="PaxDb" id="667014-Thein_1842"/>
<keyword evidence="11 19" id="KW-0460">Magnesium</keyword>
<evidence type="ECO:0000256" key="16">
    <source>
        <dbReference type="ARBA" id="ARBA00032853"/>
    </source>
</evidence>
<dbReference type="Pfam" id="PF02654">
    <property type="entry name" value="CobS"/>
    <property type="match status" value="1"/>
</dbReference>
<evidence type="ECO:0000256" key="12">
    <source>
        <dbReference type="ARBA" id="ARBA00022989"/>
    </source>
</evidence>
<dbReference type="UniPathway" id="UPA00148">
    <property type="reaction ID" value="UER00238"/>
</dbReference>
<dbReference type="PANTHER" id="PTHR34148:SF1">
    <property type="entry name" value="ADENOSYLCOBINAMIDE-GDP RIBAZOLETRANSFERASE"/>
    <property type="match status" value="1"/>
</dbReference>
<proteinExistence type="inferred from homology"/>
<sequence length="243" mass="27098">MLKKEWQAFLSAVSFFTRIPLTPKEFSLELGVFYLPLIGLFLGGLFFLLALLLISYLPSVYLALLLMAIKYYLADFFHFDGLLDWADAMAAGGDISRRLEVLKKPEIGVGAFLFGFFFLLGEFLLTKDLLEKGLLLVILWMPVAGRLASSLIALFLEPAKKEGLGFLFLSGSRKRLWLSHIFGLPLFCLYPLPTLAVLLLVLCLRFSFRKNFGGLSGDLLGATLMLAEWIFVAVSLISTKIPA</sequence>
<dbReference type="PANTHER" id="PTHR34148">
    <property type="entry name" value="ADENOSYLCOBINAMIDE-GDP RIBAZOLETRANSFERASE"/>
    <property type="match status" value="1"/>
</dbReference>
<dbReference type="InParanoid" id="F8ABZ9"/>
<evidence type="ECO:0000256" key="7">
    <source>
        <dbReference type="ARBA" id="ARBA00022475"/>
    </source>
</evidence>
<dbReference type="OrthoDB" id="9794626at2"/>
<dbReference type="eggNOG" id="COG0368">
    <property type="taxonomic scope" value="Bacteria"/>
</dbReference>
<keyword evidence="19" id="KW-0997">Cell inner membrane</keyword>
<keyword evidence="12 19" id="KW-1133">Transmembrane helix</keyword>
<dbReference type="HAMAP" id="MF_00719">
    <property type="entry name" value="CobS"/>
    <property type="match status" value="1"/>
</dbReference>
<keyword evidence="8 19" id="KW-0169">Cobalamin biosynthesis</keyword>
<dbReference type="RefSeq" id="WP_013908436.1">
    <property type="nucleotide sequence ID" value="NC_015681.1"/>
</dbReference>
<keyword evidence="9 19" id="KW-0808">Transferase</keyword>
<protein>
    <recommendedName>
        <fullName evidence="6 19">Adenosylcobinamide-GDP ribazoletransferase</fullName>
        <ecNumber evidence="5 19">2.7.8.26</ecNumber>
    </recommendedName>
    <alternativeName>
        <fullName evidence="16 19">Cobalamin synthase</fullName>
    </alternativeName>
    <alternativeName>
        <fullName evidence="15 19">Cobalamin-5'-phosphate synthase</fullName>
    </alternativeName>
</protein>
<comment type="catalytic activity">
    <reaction evidence="17 19">
        <text>alpha-ribazole + adenosylcob(III)inamide-GDP = adenosylcob(III)alamin + GMP + H(+)</text>
        <dbReference type="Rhea" id="RHEA:16049"/>
        <dbReference type="ChEBI" id="CHEBI:10329"/>
        <dbReference type="ChEBI" id="CHEBI:15378"/>
        <dbReference type="ChEBI" id="CHEBI:18408"/>
        <dbReference type="ChEBI" id="CHEBI:58115"/>
        <dbReference type="ChEBI" id="CHEBI:60487"/>
        <dbReference type="EC" id="2.7.8.26"/>
    </reaction>
</comment>
<evidence type="ECO:0000256" key="3">
    <source>
        <dbReference type="ARBA" id="ARBA00004663"/>
    </source>
</evidence>
<comment type="catalytic activity">
    <reaction evidence="18 19">
        <text>alpha-ribazole 5'-phosphate + adenosylcob(III)inamide-GDP = adenosylcob(III)alamin 5'-phosphate + GMP + H(+)</text>
        <dbReference type="Rhea" id="RHEA:23560"/>
        <dbReference type="ChEBI" id="CHEBI:15378"/>
        <dbReference type="ChEBI" id="CHEBI:57918"/>
        <dbReference type="ChEBI" id="CHEBI:58115"/>
        <dbReference type="ChEBI" id="CHEBI:60487"/>
        <dbReference type="ChEBI" id="CHEBI:60493"/>
        <dbReference type="EC" id="2.7.8.26"/>
    </reaction>
</comment>
<dbReference type="STRING" id="667014.Thein_1842"/>
<evidence type="ECO:0000256" key="13">
    <source>
        <dbReference type="ARBA" id="ARBA00023136"/>
    </source>
</evidence>
<dbReference type="Proteomes" id="UP000006793">
    <property type="component" value="Chromosome"/>
</dbReference>
<evidence type="ECO:0000313" key="21">
    <source>
        <dbReference type="Proteomes" id="UP000006793"/>
    </source>
</evidence>
<dbReference type="EC" id="2.7.8.26" evidence="5 19"/>
<comment type="function">
    <text evidence="14 19">Joins adenosylcobinamide-GDP and alpha-ribazole to generate adenosylcobalamin (Ado-cobalamin). Also synthesizes adenosylcobalamin 5'-phosphate from adenosylcobinamide-GDP and alpha-ribazole 5'-phosphate.</text>
</comment>
<evidence type="ECO:0000256" key="14">
    <source>
        <dbReference type="ARBA" id="ARBA00025228"/>
    </source>
</evidence>
<dbReference type="AlphaFoldDB" id="F8ABZ9"/>
<comment type="pathway">
    <text evidence="3 19">Cofactor biosynthesis; adenosylcobalamin biosynthesis; adenosylcobalamin from cob(II)yrinate a,c-diamide: step 7/7.</text>
</comment>
<reference evidence="21" key="1">
    <citation type="submission" date="2011-04" db="EMBL/GenBank/DDBJ databases">
        <title>The complete genome of Thermodesulfatator indicus DSM 15286.</title>
        <authorList>
            <person name="Lucas S."/>
            <person name="Copeland A."/>
            <person name="Lapidus A."/>
            <person name="Bruce D."/>
            <person name="Goodwin L."/>
            <person name="Pitluck S."/>
            <person name="Peters L."/>
            <person name="Kyrpides N."/>
            <person name="Mavromatis K."/>
            <person name="Pagani I."/>
            <person name="Ivanova N."/>
            <person name="Saunders L."/>
            <person name="Detter J.C."/>
            <person name="Tapia R."/>
            <person name="Han C."/>
            <person name="Land M."/>
            <person name="Hauser L."/>
            <person name="Markowitz V."/>
            <person name="Cheng J.-F."/>
            <person name="Hugenholtz P."/>
            <person name="Woyke T."/>
            <person name="Wu D."/>
            <person name="Spring S."/>
            <person name="Schroeder M."/>
            <person name="Brambilla E."/>
            <person name="Klenk H.-P."/>
            <person name="Eisen J.A."/>
        </authorList>
    </citation>
    <scope>NUCLEOTIDE SEQUENCE [LARGE SCALE GENOMIC DNA]</scope>
    <source>
        <strain evidence="21">DSM 15286 / JCM 11887 / CIR29812</strain>
    </source>
</reference>
<keyword evidence="21" id="KW-1185">Reference proteome</keyword>
<evidence type="ECO:0000256" key="17">
    <source>
        <dbReference type="ARBA" id="ARBA00048623"/>
    </source>
</evidence>
<dbReference type="EMBL" id="CP002683">
    <property type="protein sequence ID" value="AEH45697.1"/>
    <property type="molecule type" value="Genomic_DNA"/>
</dbReference>
<comment type="cofactor">
    <cofactor evidence="1 19">
        <name>Mg(2+)</name>
        <dbReference type="ChEBI" id="CHEBI:18420"/>
    </cofactor>
</comment>
<dbReference type="GO" id="GO:0005886">
    <property type="term" value="C:plasma membrane"/>
    <property type="evidence" value="ECO:0007669"/>
    <property type="project" value="UniProtKB-SubCell"/>
</dbReference>
<feature type="transmembrane region" description="Helical" evidence="19">
    <location>
        <begin position="107"/>
        <end position="126"/>
    </location>
</feature>
<evidence type="ECO:0000256" key="6">
    <source>
        <dbReference type="ARBA" id="ARBA00015850"/>
    </source>
</evidence>
<dbReference type="GO" id="GO:0009236">
    <property type="term" value="P:cobalamin biosynthetic process"/>
    <property type="evidence" value="ECO:0007669"/>
    <property type="project" value="UniProtKB-UniRule"/>
</dbReference>
<evidence type="ECO:0000256" key="10">
    <source>
        <dbReference type="ARBA" id="ARBA00022692"/>
    </source>
</evidence>
<evidence type="ECO:0000256" key="2">
    <source>
        <dbReference type="ARBA" id="ARBA00004651"/>
    </source>
</evidence>
<evidence type="ECO:0000256" key="4">
    <source>
        <dbReference type="ARBA" id="ARBA00010561"/>
    </source>
</evidence>
<evidence type="ECO:0000256" key="19">
    <source>
        <dbReference type="HAMAP-Rule" id="MF_00719"/>
    </source>
</evidence>
<evidence type="ECO:0000256" key="11">
    <source>
        <dbReference type="ARBA" id="ARBA00022842"/>
    </source>
</evidence>
<feature type="transmembrane region" description="Helical" evidence="19">
    <location>
        <begin position="133"/>
        <end position="156"/>
    </location>
</feature>
<comment type="subcellular location">
    <subcellularLocation>
        <location evidence="19">Cell inner membrane</location>
        <topology evidence="19">Multi-pass membrane protein</topology>
    </subcellularLocation>
    <subcellularLocation>
        <location evidence="2">Cell membrane</location>
        <topology evidence="2">Multi-pass membrane protein</topology>
    </subcellularLocation>
</comment>
<dbReference type="GO" id="GO:0051073">
    <property type="term" value="F:adenosylcobinamide-GDP ribazoletransferase activity"/>
    <property type="evidence" value="ECO:0007669"/>
    <property type="project" value="UniProtKB-UniRule"/>
</dbReference>
<evidence type="ECO:0000256" key="1">
    <source>
        <dbReference type="ARBA" id="ARBA00001946"/>
    </source>
</evidence>
<accession>F8ABZ9</accession>
<evidence type="ECO:0000256" key="5">
    <source>
        <dbReference type="ARBA" id="ARBA00013200"/>
    </source>
</evidence>
<comment type="similarity">
    <text evidence="4 19">Belongs to the CobS family.</text>
</comment>
<feature type="transmembrane region" description="Helical" evidence="19">
    <location>
        <begin position="33"/>
        <end position="53"/>
    </location>
</feature>
<evidence type="ECO:0000256" key="15">
    <source>
        <dbReference type="ARBA" id="ARBA00032605"/>
    </source>
</evidence>
<dbReference type="HOGENOM" id="CLU_057426_1_2_0"/>
<name>F8ABZ9_THEID</name>